<accession>A0A9D2SEP7</accession>
<dbReference type="InterPro" id="IPR018580">
    <property type="entry name" value="Uncharacterised_YfhO"/>
</dbReference>
<comment type="caution">
    <text evidence="3">The sequence shown here is derived from an EMBL/GenBank/DDBJ whole genome shotgun (WGS) entry which is preliminary data.</text>
</comment>
<gene>
    <name evidence="3" type="ORF">H9710_04005</name>
</gene>
<feature type="transmembrane region" description="Helical" evidence="2">
    <location>
        <begin position="456"/>
        <end position="478"/>
    </location>
</feature>
<evidence type="ECO:0000256" key="1">
    <source>
        <dbReference type="SAM" id="MobiDB-lite"/>
    </source>
</evidence>
<dbReference type="Pfam" id="PF09586">
    <property type="entry name" value="YfhO"/>
    <property type="match status" value="2"/>
</dbReference>
<evidence type="ECO:0000313" key="3">
    <source>
        <dbReference type="EMBL" id="HJB97724.1"/>
    </source>
</evidence>
<dbReference type="PANTHER" id="PTHR38454">
    <property type="entry name" value="INTEGRAL MEMBRANE PROTEIN-RELATED"/>
    <property type="match status" value="1"/>
</dbReference>
<feature type="transmembrane region" description="Helical" evidence="2">
    <location>
        <begin position="15"/>
        <end position="37"/>
    </location>
</feature>
<reference evidence="3" key="2">
    <citation type="submission" date="2021-04" db="EMBL/GenBank/DDBJ databases">
        <authorList>
            <person name="Gilroy R."/>
        </authorList>
    </citation>
    <scope>NUCLEOTIDE SEQUENCE</scope>
    <source>
        <strain evidence="3">CHK185-1770</strain>
    </source>
</reference>
<proteinExistence type="predicted"/>
<evidence type="ECO:0000313" key="4">
    <source>
        <dbReference type="Proteomes" id="UP000826793"/>
    </source>
</evidence>
<feature type="transmembrane region" description="Helical" evidence="2">
    <location>
        <begin position="304"/>
        <end position="323"/>
    </location>
</feature>
<protein>
    <submittedName>
        <fullName evidence="3">YfhO family protein</fullName>
    </submittedName>
</protein>
<feature type="transmembrane region" description="Helical" evidence="2">
    <location>
        <begin position="335"/>
        <end position="354"/>
    </location>
</feature>
<dbReference type="PANTHER" id="PTHR38454:SF1">
    <property type="entry name" value="INTEGRAL MEMBRANE PROTEIN"/>
    <property type="match status" value="1"/>
</dbReference>
<feature type="transmembrane region" description="Helical" evidence="2">
    <location>
        <begin position="360"/>
        <end position="378"/>
    </location>
</feature>
<feature type="transmembrane region" description="Helical" evidence="2">
    <location>
        <begin position="185"/>
        <end position="216"/>
    </location>
</feature>
<feature type="transmembrane region" description="Helical" evidence="2">
    <location>
        <begin position="390"/>
        <end position="409"/>
    </location>
</feature>
<keyword evidence="2" id="KW-0812">Transmembrane</keyword>
<feature type="region of interest" description="Disordered" evidence="1">
    <location>
        <begin position="814"/>
        <end position="871"/>
    </location>
</feature>
<feature type="transmembrane region" description="Helical" evidence="2">
    <location>
        <begin position="228"/>
        <end position="254"/>
    </location>
</feature>
<feature type="transmembrane region" description="Helical" evidence="2">
    <location>
        <begin position="139"/>
        <end position="157"/>
    </location>
</feature>
<dbReference type="Proteomes" id="UP000826793">
    <property type="component" value="Unassembled WGS sequence"/>
</dbReference>
<reference evidence="3" key="1">
    <citation type="journal article" date="2021" name="PeerJ">
        <title>Extensive microbial diversity within the chicken gut microbiome revealed by metagenomics and culture.</title>
        <authorList>
            <person name="Gilroy R."/>
            <person name="Ravi A."/>
            <person name="Getino M."/>
            <person name="Pursley I."/>
            <person name="Horton D.L."/>
            <person name="Alikhan N.F."/>
            <person name="Baker D."/>
            <person name="Gharbi K."/>
            <person name="Hall N."/>
            <person name="Watson M."/>
            <person name="Adriaenssens E.M."/>
            <person name="Foster-Nyarko E."/>
            <person name="Jarju S."/>
            <person name="Secka A."/>
            <person name="Antonio M."/>
            <person name="Oren A."/>
            <person name="Chaudhuri R.R."/>
            <person name="La Ragione R."/>
            <person name="Hildebrand F."/>
            <person name="Pallen M.J."/>
        </authorList>
    </citation>
    <scope>NUCLEOTIDE SEQUENCE</scope>
    <source>
        <strain evidence="3">CHK185-1770</strain>
    </source>
</reference>
<feature type="transmembrane region" description="Helical" evidence="2">
    <location>
        <begin position="76"/>
        <end position="98"/>
    </location>
</feature>
<name>A0A9D2SEP7_9FIRM</name>
<dbReference type="EMBL" id="DWXG01000033">
    <property type="protein sequence ID" value="HJB97724.1"/>
    <property type="molecule type" value="Genomic_DNA"/>
</dbReference>
<keyword evidence="2" id="KW-0472">Membrane</keyword>
<evidence type="ECO:0000256" key="2">
    <source>
        <dbReference type="SAM" id="Phobius"/>
    </source>
</evidence>
<feature type="transmembrane region" description="Helical" evidence="2">
    <location>
        <begin position="104"/>
        <end position="127"/>
    </location>
</feature>
<dbReference type="AlphaFoldDB" id="A0A9D2SEP7"/>
<organism evidence="3 4">
    <name type="scientific">Candidatus Acutalibacter pullicola</name>
    <dbReference type="NCBI Taxonomy" id="2838417"/>
    <lineage>
        <taxon>Bacteria</taxon>
        <taxon>Bacillati</taxon>
        <taxon>Bacillota</taxon>
        <taxon>Clostridia</taxon>
        <taxon>Eubacteriales</taxon>
        <taxon>Acutalibacteraceae</taxon>
        <taxon>Acutalibacter</taxon>
    </lineage>
</organism>
<keyword evidence="2" id="KW-1133">Transmembrane helix</keyword>
<sequence>MASGNETKKSLRDNYFLKAFFLGLGLSFLVFVPFMVVDGGRFLFYGDFNVQQVPFYRLAHDAVRSGNLGWSHLTDLGVNFIGSYSFYLLGSPFFWLTIPFPSEWVQYLMGPLLILKFACATLTGYVYIHRYTKNQNSALIAAVLYAFSGFSIYNIFFNHFHEAIVVFPLLLAALDEYMATRRRGLFALAVGLCCVVNYYFFVGQVTFTLLYFFVRLLSKSWRISLKDFLLLALEAVLGLGLSCLLLVPSVLAVLQNYRATEYINGWNGVLYNNVQRYLHILECFFFPPDLPARPNFTPDSGSRWASLGAWLPLFGMTGVIGWLQLKRKHWLKRMLWALFLMALVPFLNAAFQMMNSAFYARWYYMLTLMMALATVLALENERVDWKRSITWSLAITLAIALVVGLMPTVETVEGVETVSFGLEEYPTRFWTYVAIALISLAGAVYLFCFCRKHKKAFYRSTLVGLSLVSVVYSIYFIALGKTQSEYTWDHLIPYSLNGGKDVDLPDLQQTRSDFYESLDNAGMFWQIPTIQAFHSVVPGSIMEFYDSIGVPRDVASRPTTDHYALRGLTSVHWLFDDDHDDTYFAGENMTDPAMPGYAYYGNANGFDIWENQYYIPMGFSYDYYITRSEYNALSQGSEDAIGDRELAMLRAVVVEDDRVPAVEDVLEHLPLDDRYFSQDGYFQDCQDRAATACTSFQYTNTGFVAEANSAESRLVFFSVPYEAGWSATVNGEPAPIERVNVGFMAVKIPAGEEVVIEFTYHTPGLLLGFGISLGSLALLVAYLMVMHRIPPKPAPHRGPSLLRVGSFSQYAKSRHTSFRRPGALVPHMRREAAVPQEEALPDAPLETEGPSPSPPLQETPPASEGEQDPQE</sequence>
<feature type="transmembrane region" description="Helical" evidence="2">
    <location>
        <begin position="429"/>
        <end position="449"/>
    </location>
</feature>
<feature type="transmembrane region" description="Helical" evidence="2">
    <location>
        <begin position="765"/>
        <end position="785"/>
    </location>
</feature>